<organism evidence="5 6">
    <name type="scientific">Ostreococcus lucimarinus (strain CCE9901)</name>
    <dbReference type="NCBI Taxonomy" id="436017"/>
    <lineage>
        <taxon>Eukaryota</taxon>
        <taxon>Viridiplantae</taxon>
        <taxon>Chlorophyta</taxon>
        <taxon>Mamiellophyceae</taxon>
        <taxon>Mamiellales</taxon>
        <taxon>Bathycoccaceae</taxon>
        <taxon>Ostreococcus</taxon>
    </lineage>
</organism>
<sequence length="117" mass="13071">MFLELEAAAARARANAKAKAKATATETAGTAMTFDAYRLAERVLELDVAIEAPGAVGVEVEEEEETTEAWRCATKRTYQPSNLVRKRRHGFRARLRTVGGRKVLARRRRKGRKRLSA</sequence>
<dbReference type="GO" id="GO:1990904">
    <property type="term" value="C:ribonucleoprotein complex"/>
    <property type="evidence" value="ECO:0007669"/>
    <property type="project" value="UniProtKB-KW"/>
</dbReference>
<evidence type="ECO:0000256" key="4">
    <source>
        <dbReference type="ARBA" id="ARBA00035274"/>
    </source>
</evidence>
<dbReference type="Gramene" id="ABO97396">
    <property type="protein sequence ID" value="ABO97396"/>
    <property type="gene ID" value="OSTLU_33006"/>
</dbReference>
<dbReference type="eggNOG" id="ENOG502SC40">
    <property type="taxonomic scope" value="Eukaryota"/>
</dbReference>
<reference evidence="5 6" key="1">
    <citation type="journal article" date="2007" name="Proc. Natl. Acad. Sci. U.S.A.">
        <title>The tiny eukaryote Ostreococcus provides genomic insights into the paradox of plankton speciation.</title>
        <authorList>
            <person name="Palenik B."/>
            <person name="Grimwood J."/>
            <person name="Aerts A."/>
            <person name="Rouze P."/>
            <person name="Salamov A."/>
            <person name="Putnam N."/>
            <person name="Dupont C."/>
            <person name="Jorgensen R."/>
            <person name="Derelle E."/>
            <person name="Rombauts S."/>
            <person name="Zhou K."/>
            <person name="Otillar R."/>
            <person name="Merchant S.S."/>
            <person name="Podell S."/>
            <person name="Gaasterland T."/>
            <person name="Napoli C."/>
            <person name="Gendler K."/>
            <person name="Manuell A."/>
            <person name="Tai V."/>
            <person name="Vallon O."/>
            <person name="Piganeau G."/>
            <person name="Jancek S."/>
            <person name="Heijde M."/>
            <person name="Jabbari K."/>
            <person name="Bowler C."/>
            <person name="Lohr M."/>
            <person name="Robbens S."/>
            <person name="Werner G."/>
            <person name="Dubchak I."/>
            <person name="Pazour G.J."/>
            <person name="Ren Q."/>
            <person name="Paulsen I."/>
            <person name="Delwiche C."/>
            <person name="Schmutz J."/>
            <person name="Rokhsar D."/>
            <person name="Van de Peer Y."/>
            <person name="Moreau H."/>
            <person name="Grigoriev I.V."/>
        </authorList>
    </citation>
    <scope>NUCLEOTIDE SEQUENCE [LARGE SCALE GENOMIC DNA]</scope>
    <source>
        <strain evidence="5 6">CCE9901</strain>
    </source>
</reference>
<keyword evidence="6" id="KW-1185">Reference proteome</keyword>
<dbReference type="GO" id="GO:0005840">
    <property type="term" value="C:ribosome"/>
    <property type="evidence" value="ECO:0007669"/>
    <property type="project" value="UniProtKB-KW"/>
</dbReference>
<dbReference type="GO" id="GO:0003735">
    <property type="term" value="F:structural constituent of ribosome"/>
    <property type="evidence" value="ECO:0007669"/>
    <property type="project" value="InterPro"/>
</dbReference>
<accession>A4S182</accession>
<dbReference type="Pfam" id="PF00468">
    <property type="entry name" value="Ribosomal_L34"/>
    <property type="match status" value="1"/>
</dbReference>
<dbReference type="PANTHER" id="PTHR14503:SF4">
    <property type="entry name" value="LARGE RIBOSOMAL SUBUNIT PROTEIN BL34M"/>
    <property type="match status" value="1"/>
</dbReference>
<dbReference type="AlphaFoldDB" id="A4S182"/>
<dbReference type="NCBIfam" id="TIGR01030">
    <property type="entry name" value="rpmH_bact"/>
    <property type="match status" value="1"/>
</dbReference>
<dbReference type="PANTHER" id="PTHR14503">
    <property type="entry name" value="MITOCHONDRIAL RIBOSOMAL PROTEIN 34 FAMILY MEMBER"/>
    <property type="match status" value="1"/>
</dbReference>
<keyword evidence="3" id="KW-0687">Ribonucleoprotein</keyword>
<dbReference type="InterPro" id="IPR000271">
    <property type="entry name" value="Ribosomal_bL34"/>
</dbReference>
<dbReference type="STRING" id="436017.A4S182"/>
<comment type="similarity">
    <text evidence="1">Belongs to the bacterial ribosomal protein bL34 family.</text>
</comment>
<dbReference type="RefSeq" id="XP_001419103.1">
    <property type="nucleotide sequence ID" value="XM_001419066.1"/>
</dbReference>
<dbReference type="KEGG" id="olu:OSTLU_33006"/>
<keyword evidence="2" id="KW-0689">Ribosomal protein</keyword>
<dbReference type="EMBL" id="CP000588">
    <property type="protein sequence ID" value="ABO97396.1"/>
    <property type="molecule type" value="Genomic_DNA"/>
</dbReference>
<name>A4S182_OSTLU</name>
<dbReference type="Proteomes" id="UP000001568">
    <property type="component" value="Chromosome 8"/>
</dbReference>
<dbReference type="PROSITE" id="PS00784">
    <property type="entry name" value="RIBOSOMAL_L34"/>
    <property type="match status" value="1"/>
</dbReference>
<dbReference type="GO" id="GO:0006412">
    <property type="term" value="P:translation"/>
    <property type="evidence" value="ECO:0007669"/>
    <property type="project" value="InterPro"/>
</dbReference>
<protein>
    <recommendedName>
        <fullName evidence="4">Large ribosomal subunit protein bL34m</fullName>
    </recommendedName>
</protein>
<dbReference type="HAMAP" id="MF_00391">
    <property type="entry name" value="Ribosomal_bL34"/>
    <property type="match status" value="1"/>
</dbReference>
<dbReference type="GeneID" id="5003410"/>
<evidence type="ECO:0000313" key="6">
    <source>
        <dbReference type="Proteomes" id="UP000001568"/>
    </source>
</evidence>
<evidence type="ECO:0000256" key="3">
    <source>
        <dbReference type="ARBA" id="ARBA00023274"/>
    </source>
</evidence>
<evidence type="ECO:0000313" key="5">
    <source>
        <dbReference type="EMBL" id="ABO97396.1"/>
    </source>
</evidence>
<gene>
    <name evidence="5" type="ORF">OSTLU_33006</name>
</gene>
<dbReference type="HOGENOM" id="CLU_2088857_0_0_1"/>
<evidence type="ECO:0000256" key="1">
    <source>
        <dbReference type="ARBA" id="ARBA00010111"/>
    </source>
</evidence>
<proteinExistence type="inferred from homology"/>
<dbReference type="InterPro" id="IPR020939">
    <property type="entry name" value="Ribosomal_bL34_CS"/>
</dbReference>
<dbReference type="Gene3D" id="1.10.287.3980">
    <property type="match status" value="1"/>
</dbReference>
<dbReference type="OMA" id="TEAWRCA"/>
<dbReference type="FunFam" id="1.10.287.3980:FF:000001">
    <property type="entry name" value="Mitochondrial ribosomal protein L34"/>
    <property type="match status" value="1"/>
</dbReference>
<evidence type="ECO:0000256" key="2">
    <source>
        <dbReference type="ARBA" id="ARBA00022980"/>
    </source>
</evidence>